<dbReference type="InterPro" id="IPR036264">
    <property type="entry name" value="Bact_exopeptidase_dim_dom"/>
</dbReference>
<protein>
    <submittedName>
        <fullName evidence="7">Peptidase M20</fullName>
    </submittedName>
</protein>
<comment type="cofactor">
    <cofactor evidence="5">
        <name>Mn(2+)</name>
        <dbReference type="ChEBI" id="CHEBI:29035"/>
    </cofactor>
    <text evidence="5">The Mn(2+) ion enhances activity.</text>
</comment>
<evidence type="ECO:0000313" key="8">
    <source>
        <dbReference type="Proteomes" id="UP000284177"/>
    </source>
</evidence>
<feature type="binding site" evidence="5">
    <location>
        <position position="103"/>
    </location>
    <ligand>
        <name>Mn(2+)</name>
        <dbReference type="ChEBI" id="CHEBI:29035"/>
        <label>2</label>
    </ligand>
</feature>
<keyword evidence="5" id="KW-0464">Manganese</keyword>
<dbReference type="NCBIfam" id="TIGR01891">
    <property type="entry name" value="amidohydrolases"/>
    <property type="match status" value="1"/>
</dbReference>
<dbReference type="SUPFAM" id="SSF55031">
    <property type="entry name" value="Bacterial exopeptidase dimerisation domain"/>
    <property type="match status" value="1"/>
</dbReference>
<dbReference type="SUPFAM" id="SSF53187">
    <property type="entry name" value="Zn-dependent exopeptidases"/>
    <property type="match status" value="1"/>
</dbReference>
<feature type="binding site" evidence="5">
    <location>
        <position position="365"/>
    </location>
    <ligand>
        <name>Mn(2+)</name>
        <dbReference type="ChEBI" id="CHEBI:29035"/>
        <label>2</label>
    </ligand>
</feature>
<dbReference type="Proteomes" id="UP000284177">
    <property type="component" value="Unassembled WGS sequence"/>
</dbReference>
<feature type="binding site" evidence="5">
    <location>
        <position position="165"/>
    </location>
    <ligand>
        <name>Mn(2+)</name>
        <dbReference type="ChEBI" id="CHEBI:29035"/>
        <label>2</label>
    </ligand>
</feature>
<dbReference type="PIRSF" id="PIRSF005962">
    <property type="entry name" value="Pept_M20D_amidohydro"/>
    <property type="match status" value="1"/>
</dbReference>
<evidence type="ECO:0000259" key="6">
    <source>
        <dbReference type="Pfam" id="PF07687"/>
    </source>
</evidence>
<dbReference type="Gene3D" id="3.40.630.10">
    <property type="entry name" value="Zn peptidases"/>
    <property type="match status" value="1"/>
</dbReference>
<comment type="catalytic activity">
    <reaction evidence="4">
        <text>N-acetyl-L-cysteine + H2O = L-cysteine + acetate</text>
        <dbReference type="Rhea" id="RHEA:75515"/>
        <dbReference type="ChEBI" id="CHEBI:15377"/>
        <dbReference type="ChEBI" id="CHEBI:30089"/>
        <dbReference type="ChEBI" id="CHEBI:35235"/>
        <dbReference type="ChEBI" id="CHEBI:78236"/>
    </reaction>
    <physiologicalReaction direction="left-to-right" evidence="4">
        <dbReference type="Rhea" id="RHEA:75516"/>
    </physiologicalReaction>
</comment>
<evidence type="ECO:0000256" key="2">
    <source>
        <dbReference type="ARBA" id="ARBA00022723"/>
    </source>
</evidence>
<dbReference type="GO" id="GO:0050118">
    <property type="term" value="F:N-acetyldiaminopimelate deacetylase activity"/>
    <property type="evidence" value="ECO:0007669"/>
    <property type="project" value="UniProtKB-ARBA"/>
</dbReference>
<feature type="binding site" evidence="5">
    <location>
        <position position="105"/>
    </location>
    <ligand>
        <name>Mn(2+)</name>
        <dbReference type="ChEBI" id="CHEBI:29035"/>
        <label>2</label>
    </ligand>
</feature>
<sequence>MKKIIKEKINKYNKEFINLRRYFHQYPEIGYKEHKTSKKIAELLYKWGLEVKKGVADTGVVGLLKGKKSGKTIAVRADIDALPIEEKTNLEFASKNKGVMHACGHDGHITIGLWTAKVLSELKDKIEGNIKFIFQPAEEGPGGAERMIKEGVLEKPKVDAIIGLHIWPEIKSGYVGISKGPIMAAADRFDIKVIGSGGHGAVPHMSVDPIVVGSKIVSALQTLVSRETDPLDCLVISNCVFKSGDVFNVIPNEANLSGTVRTFNPEIRKSIPKRIGEIVEGITRAMRCKYEYKYNFYYPPTINNKKFTTFFEEVAKDTIGHDKVFELERPSMGGEDFSYYLKKIPGTFFFLGTKNEEKGINKPIHHPEYTFDEDILQKGTELFVNTVIKYLNN</sequence>
<name>A0A419T4T6_9FIRM</name>
<dbReference type="Pfam" id="PF01546">
    <property type="entry name" value="Peptidase_M20"/>
    <property type="match status" value="1"/>
</dbReference>
<dbReference type="InterPro" id="IPR017439">
    <property type="entry name" value="Amidohydrolase"/>
</dbReference>
<dbReference type="GO" id="GO:0046872">
    <property type="term" value="F:metal ion binding"/>
    <property type="evidence" value="ECO:0007669"/>
    <property type="project" value="UniProtKB-KW"/>
</dbReference>
<gene>
    <name evidence="7" type="ORF">BET03_11075</name>
</gene>
<dbReference type="InterPro" id="IPR011650">
    <property type="entry name" value="Peptidase_M20_dimer"/>
</dbReference>
<evidence type="ECO:0000256" key="3">
    <source>
        <dbReference type="ARBA" id="ARBA00022801"/>
    </source>
</evidence>
<feature type="binding site" evidence="5">
    <location>
        <position position="139"/>
    </location>
    <ligand>
        <name>Mn(2+)</name>
        <dbReference type="ChEBI" id="CHEBI:29035"/>
        <label>2</label>
    </ligand>
</feature>
<keyword evidence="2 5" id="KW-0479">Metal-binding</keyword>
<evidence type="ECO:0000256" key="1">
    <source>
        <dbReference type="ARBA" id="ARBA00006153"/>
    </source>
</evidence>
<dbReference type="EMBL" id="MCIB01000011">
    <property type="protein sequence ID" value="RKD32449.1"/>
    <property type="molecule type" value="Genomic_DNA"/>
</dbReference>
<keyword evidence="3" id="KW-0378">Hydrolase</keyword>
<evidence type="ECO:0000256" key="4">
    <source>
        <dbReference type="ARBA" id="ARBA00052737"/>
    </source>
</evidence>
<accession>A0A419T4T6</accession>
<dbReference type="FunFam" id="3.40.630.10:FF:000006">
    <property type="entry name" value="N-acetyldiaminopimelate deacetylase"/>
    <property type="match status" value="1"/>
</dbReference>
<feature type="domain" description="Peptidase M20 dimerisation" evidence="6">
    <location>
        <begin position="188"/>
        <end position="280"/>
    </location>
</feature>
<comment type="similarity">
    <text evidence="1">Belongs to the peptidase M20 family.</text>
</comment>
<dbReference type="Gene3D" id="3.30.70.360">
    <property type="match status" value="1"/>
</dbReference>
<dbReference type="PANTHER" id="PTHR11014:SF63">
    <property type="entry name" value="METALLOPEPTIDASE, PUTATIVE (AFU_ORTHOLOGUE AFUA_6G09600)-RELATED"/>
    <property type="match status" value="1"/>
</dbReference>
<dbReference type="InterPro" id="IPR002933">
    <property type="entry name" value="Peptidase_M20"/>
</dbReference>
<proteinExistence type="inferred from homology"/>
<comment type="caution">
    <text evidence="7">The sequence shown here is derived from an EMBL/GenBank/DDBJ whole genome shotgun (WGS) entry which is preliminary data.</text>
</comment>
<dbReference type="OrthoDB" id="9776731at2"/>
<dbReference type="RefSeq" id="WP_120168515.1">
    <property type="nucleotide sequence ID" value="NZ_MCIB01000011.1"/>
</dbReference>
<reference evidence="7 8" key="1">
    <citation type="submission" date="2016-08" db="EMBL/GenBank/DDBJ databases">
        <title>Novel Firmicutes and Novel Genomes.</title>
        <authorList>
            <person name="Poppleton D.I."/>
            <person name="Gribaldo S."/>
        </authorList>
    </citation>
    <scope>NUCLEOTIDE SEQUENCE [LARGE SCALE GENOMIC DNA]</scope>
    <source>
        <strain evidence="7 8">CTT3</strain>
    </source>
</reference>
<dbReference type="Pfam" id="PF07687">
    <property type="entry name" value="M20_dimer"/>
    <property type="match status" value="1"/>
</dbReference>
<dbReference type="AlphaFoldDB" id="A0A419T4T6"/>
<dbReference type="FunFam" id="3.30.70.360:FF:000001">
    <property type="entry name" value="N-acetyldiaminopimelate deacetylase"/>
    <property type="match status" value="1"/>
</dbReference>
<evidence type="ECO:0000313" key="7">
    <source>
        <dbReference type="EMBL" id="RKD32449.1"/>
    </source>
</evidence>
<keyword evidence="8" id="KW-1185">Reference proteome</keyword>
<organism evidence="7 8">
    <name type="scientific">Thermohalobacter berrensis</name>
    <dbReference type="NCBI Taxonomy" id="99594"/>
    <lineage>
        <taxon>Bacteria</taxon>
        <taxon>Bacillati</taxon>
        <taxon>Bacillota</taxon>
        <taxon>Tissierellia</taxon>
        <taxon>Tissierellales</taxon>
        <taxon>Thermohalobacteraceae</taxon>
        <taxon>Thermohalobacter</taxon>
    </lineage>
</organism>
<dbReference type="PANTHER" id="PTHR11014">
    <property type="entry name" value="PEPTIDASE M20 FAMILY MEMBER"/>
    <property type="match status" value="1"/>
</dbReference>
<evidence type="ECO:0000256" key="5">
    <source>
        <dbReference type="PIRSR" id="PIRSR005962-1"/>
    </source>
</evidence>
<dbReference type="GO" id="GO:0019877">
    <property type="term" value="P:diaminopimelate biosynthetic process"/>
    <property type="evidence" value="ECO:0007669"/>
    <property type="project" value="UniProtKB-ARBA"/>
</dbReference>